<comment type="subcellular location">
    <subcellularLocation>
        <location evidence="1">Nucleus</location>
    </subcellularLocation>
</comment>
<dbReference type="OrthoDB" id="6020303at2759"/>
<feature type="compositionally biased region" description="Polar residues" evidence="6">
    <location>
        <begin position="505"/>
        <end position="515"/>
    </location>
</feature>
<feature type="compositionally biased region" description="Gly residues" evidence="6">
    <location>
        <begin position="1685"/>
        <end position="1695"/>
    </location>
</feature>
<keyword evidence="9" id="KW-0648">Protein biosynthesis</keyword>
<keyword evidence="9" id="KW-0251">Elongation factor</keyword>
<feature type="compositionally biased region" description="Basic residues" evidence="6">
    <location>
        <begin position="99"/>
        <end position="108"/>
    </location>
</feature>
<feature type="domain" description="SH2" evidence="7">
    <location>
        <begin position="1369"/>
        <end position="1460"/>
    </location>
</feature>
<dbReference type="SUPFAM" id="SSF53098">
    <property type="entry name" value="Ribonuclease H-like"/>
    <property type="match status" value="1"/>
</dbReference>
<dbReference type="InterPro" id="IPR017072">
    <property type="entry name" value="TF_Spt6"/>
</dbReference>
<dbReference type="InterPro" id="IPR035420">
    <property type="entry name" value="Spt6_SH2"/>
</dbReference>
<dbReference type="Pfam" id="PF14639">
    <property type="entry name" value="YqgF"/>
    <property type="match status" value="1"/>
</dbReference>
<dbReference type="SUPFAM" id="SSF50249">
    <property type="entry name" value="Nucleic acid-binding proteins"/>
    <property type="match status" value="1"/>
</dbReference>
<feature type="compositionally biased region" description="Acidic residues" evidence="6">
    <location>
        <begin position="31"/>
        <end position="69"/>
    </location>
</feature>
<dbReference type="Pfam" id="PF14633">
    <property type="entry name" value="SH2_2"/>
    <property type="match status" value="1"/>
</dbReference>
<keyword evidence="5" id="KW-0727">SH2 domain</keyword>
<feature type="region of interest" description="Disordered" evidence="6">
    <location>
        <begin position="496"/>
        <end position="553"/>
    </location>
</feature>
<dbReference type="InterPro" id="IPR036860">
    <property type="entry name" value="SH2_dom_sf"/>
</dbReference>
<dbReference type="PIRSF" id="PIRSF036947">
    <property type="entry name" value="Spt6"/>
    <property type="match status" value="1"/>
</dbReference>
<dbReference type="GO" id="GO:0031491">
    <property type="term" value="F:nucleosome binding"/>
    <property type="evidence" value="ECO:0007669"/>
    <property type="project" value="TreeGrafter"/>
</dbReference>
<dbReference type="InterPro" id="IPR023319">
    <property type="entry name" value="Tex-like_HTH_dom_sf"/>
</dbReference>
<keyword evidence="3" id="KW-0804">Transcription</keyword>
<dbReference type="GO" id="GO:0008023">
    <property type="term" value="C:transcription elongation factor complex"/>
    <property type="evidence" value="ECO:0007669"/>
    <property type="project" value="TreeGrafter"/>
</dbReference>
<dbReference type="GO" id="GO:0140673">
    <property type="term" value="P:transcription elongation-coupled chromatin remodeling"/>
    <property type="evidence" value="ECO:0007669"/>
    <property type="project" value="InterPro"/>
</dbReference>
<dbReference type="GO" id="GO:0034728">
    <property type="term" value="P:nucleosome organization"/>
    <property type="evidence" value="ECO:0007669"/>
    <property type="project" value="TreeGrafter"/>
</dbReference>
<dbReference type="CDD" id="cd00164">
    <property type="entry name" value="S1_like"/>
    <property type="match status" value="1"/>
</dbReference>
<dbReference type="PANTHER" id="PTHR10145">
    <property type="entry name" value="TRANSCRIPTION ELONGATION FACTOR SPT6"/>
    <property type="match status" value="1"/>
</dbReference>
<gene>
    <name evidence="9" type="primary">SUPT6H</name>
</gene>
<dbReference type="SUPFAM" id="SSF158832">
    <property type="entry name" value="Tex N-terminal region-like"/>
    <property type="match status" value="1"/>
</dbReference>
<evidence type="ECO:0000313" key="9">
    <source>
        <dbReference type="EMBL" id="CDG69224.1"/>
    </source>
</evidence>
<proteinExistence type="evidence at transcript level"/>
<dbReference type="InterPro" id="IPR037027">
    <property type="entry name" value="YqgF/RNaseH-like_dom_sf"/>
</dbReference>
<dbReference type="InterPro" id="IPR028231">
    <property type="entry name" value="Spt6_YqgF"/>
</dbReference>
<dbReference type="SMART" id="SM00252">
    <property type="entry name" value="SH2"/>
    <property type="match status" value="1"/>
</dbReference>
<dbReference type="GO" id="GO:0042393">
    <property type="term" value="F:histone binding"/>
    <property type="evidence" value="ECO:0007669"/>
    <property type="project" value="TreeGrafter"/>
</dbReference>
<dbReference type="InterPro" id="IPR032706">
    <property type="entry name" value="Spt6_HHH"/>
</dbReference>
<dbReference type="InterPro" id="IPR035019">
    <property type="entry name" value="Spt6_SH2_N"/>
</dbReference>
<dbReference type="InterPro" id="IPR012337">
    <property type="entry name" value="RNaseH-like_sf"/>
</dbReference>
<evidence type="ECO:0000259" key="7">
    <source>
        <dbReference type="PROSITE" id="PS50001"/>
    </source>
</evidence>
<dbReference type="Gene3D" id="3.30.420.140">
    <property type="entry name" value="YqgF/RNase H-like domain"/>
    <property type="match status" value="1"/>
</dbReference>
<organism evidence="9">
    <name type="scientific">Hydra vulgaris</name>
    <name type="common">Hydra</name>
    <name type="synonym">Hydra attenuata</name>
    <dbReference type="NCBI Taxonomy" id="6087"/>
    <lineage>
        <taxon>Eukaryota</taxon>
        <taxon>Metazoa</taxon>
        <taxon>Cnidaria</taxon>
        <taxon>Hydrozoa</taxon>
        <taxon>Hydroidolina</taxon>
        <taxon>Anthoathecata</taxon>
        <taxon>Aplanulata</taxon>
        <taxon>Hydridae</taxon>
        <taxon>Hydra</taxon>
    </lineage>
</organism>
<dbReference type="Gene3D" id="1.10.10.2740">
    <property type="entry name" value="Spt6, Death-like domain"/>
    <property type="match status" value="1"/>
</dbReference>
<protein>
    <submittedName>
        <fullName evidence="9">Transcription elongation factor SPT6</fullName>
    </submittedName>
</protein>
<dbReference type="Pfam" id="PF22706">
    <property type="entry name" value="Tex_central_region"/>
    <property type="match status" value="1"/>
</dbReference>
<evidence type="ECO:0000256" key="3">
    <source>
        <dbReference type="ARBA" id="ARBA00023163"/>
    </source>
</evidence>
<reference evidence="9" key="1">
    <citation type="journal article" date="2013" name="Genome Biol. Evol.">
        <title>Punctuated emergences of genetic and phenotypic innovations in eumetazoan, bilaterian, euteleostome, and hominidae ancestors.</title>
        <authorList>
            <person name="Wenger Y."/>
            <person name="Galliot B."/>
        </authorList>
    </citation>
    <scope>NUCLEOTIDE SEQUENCE</scope>
    <source>
        <tissue evidence="9">Whole animals</tissue>
    </source>
</reference>
<dbReference type="Pfam" id="PF14632">
    <property type="entry name" value="SPT6_acidic"/>
    <property type="match status" value="1"/>
</dbReference>
<feature type="compositionally biased region" description="Basic residues" evidence="6">
    <location>
        <begin position="185"/>
        <end position="194"/>
    </location>
</feature>
<dbReference type="InterPro" id="IPR028088">
    <property type="entry name" value="Spt6_HTH_DNA-bd_dom"/>
</dbReference>
<accession>T2MAT1</accession>
<feature type="compositionally biased region" description="Acidic residues" evidence="6">
    <location>
        <begin position="8"/>
        <end position="23"/>
    </location>
</feature>
<evidence type="ECO:0000256" key="6">
    <source>
        <dbReference type="SAM" id="MobiDB-lite"/>
    </source>
</evidence>
<feature type="compositionally biased region" description="Polar residues" evidence="6">
    <location>
        <begin position="1575"/>
        <end position="1589"/>
    </location>
</feature>
<comment type="similarity">
    <text evidence="2">Belongs to the SPT6 family.</text>
</comment>
<feature type="domain" description="S1 motif" evidence="8">
    <location>
        <begin position="1271"/>
        <end position="1326"/>
    </location>
</feature>
<feature type="region of interest" description="Disordered" evidence="6">
    <location>
        <begin position="1665"/>
        <end position="1718"/>
    </location>
</feature>
<dbReference type="InterPro" id="IPR042066">
    <property type="entry name" value="Spt6_death-like"/>
</dbReference>
<evidence type="ECO:0000256" key="4">
    <source>
        <dbReference type="ARBA" id="ARBA00023242"/>
    </source>
</evidence>
<dbReference type="Pfam" id="PF00575">
    <property type="entry name" value="S1"/>
    <property type="match status" value="1"/>
</dbReference>
<feature type="compositionally biased region" description="Basic and acidic residues" evidence="6">
    <location>
        <begin position="1699"/>
        <end position="1718"/>
    </location>
</feature>
<feature type="compositionally biased region" description="Acidic residues" evidence="6">
    <location>
        <begin position="80"/>
        <end position="91"/>
    </location>
</feature>
<evidence type="ECO:0000256" key="5">
    <source>
        <dbReference type="PROSITE-ProRule" id="PRU00191"/>
    </source>
</evidence>
<dbReference type="SUPFAM" id="SSF47781">
    <property type="entry name" value="RuvA domain 2-like"/>
    <property type="match status" value="2"/>
</dbReference>
<evidence type="ECO:0000259" key="8">
    <source>
        <dbReference type="PROSITE" id="PS50126"/>
    </source>
</evidence>
<dbReference type="PROSITE" id="PS50001">
    <property type="entry name" value="SH2"/>
    <property type="match status" value="1"/>
</dbReference>
<dbReference type="EMBL" id="HAAD01002992">
    <property type="protein sequence ID" value="CDG69224.1"/>
    <property type="molecule type" value="mRNA"/>
</dbReference>
<dbReference type="InterPro" id="IPR028083">
    <property type="entry name" value="Spt6_acidic_N_dom"/>
</dbReference>
<dbReference type="InterPro" id="IPR012340">
    <property type="entry name" value="NA-bd_OB-fold"/>
</dbReference>
<dbReference type="FunFam" id="1.10.3500.10:FF:000006">
    <property type="entry name" value="Transcription elongation factor spt6"/>
    <property type="match status" value="1"/>
</dbReference>
<dbReference type="PROSITE" id="PS50126">
    <property type="entry name" value="S1"/>
    <property type="match status" value="1"/>
</dbReference>
<dbReference type="InterPro" id="IPR003029">
    <property type="entry name" value="S1_domain"/>
</dbReference>
<feature type="compositionally biased region" description="Acidic residues" evidence="6">
    <location>
        <begin position="163"/>
        <end position="181"/>
    </location>
</feature>
<feature type="compositionally biased region" description="Low complexity" evidence="6">
    <location>
        <begin position="1665"/>
        <end position="1676"/>
    </location>
</feature>
<dbReference type="CDD" id="cd09928">
    <property type="entry name" value="SH2_Cterm_SPT6_like"/>
    <property type="match status" value="1"/>
</dbReference>
<evidence type="ECO:0000256" key="1">
    <source>
        <dbReference type="ARBA" id="ARBA00004123"/>
    </source>
</evidence>
<feature type="region of interest" description="Disordered" evidence="6">
    <location>
        <begin position="1"/>
        <end position="199"/>
    </location>
</feature>
<dbReference type="CDD" id="cd09918">
    <property type="entry name" value="SH2_Nterm_SPT6_like"/>
    <property type="match status" value="1"/>
</dbReference>
<dbReference type="InterPro" id="IPR023323">
    <property type="entry name" value="Tex-like_dom_sf"/>
</dbReference>
<dbReference type="GO" id="GO:0003746">
    <property type="term" value="F:translation elongation factor activity"/>
    <property type="evidence" value="ECO:0007669"/>
    <property type="project" value="UniProtKB-KW"/>
</dbReference>
<dbReference type="GO" id="GO:0003677">
    <property type="term" value="F:DNA binding"/>
    <property type="evidence" value="ECO:0007669"/>
    <property type="project" value="InterPro"/>
</dbReference>
<dbReference type="InterPro" id="IPR055179">
    <property type="entry name" value="Tex-like_central_region"/>
</dbReference>
<name>T2MAT1_HYDVU</name>
<dbReference type="InterPro" id="IPR010994">
    <property type="entry name" value="RuvA_2-like"/>
</dbReference>
<dbReference type="InterPro" id="IPR000980">
    <property type="entry name" value="SH2"/>
</dbReference>
<dbReference type="InterPro" id="IPR035018">
    <property type="entry name" value="Spt6_SH2_C"/>
</dbReference>
<dbReference type="FunFam" id="1.10.10.650:FF:000002">
    <property type="entry name" value="Transcription elongation factor spt6"/>
    <property type="match status" value="1"/>
</dbReference>
<dbReference type="Gene3D" id="1.10.10.650">
    <property type="entry name" value="RuvA domain 2-like"/>
    <property type="match status" value="1"/>
</dbReference>
<dbReference type="Pfam" id="PF14641">
    <property type="entry name" value="HTH_44"/>
    <property type="match status" value="1"/>
</dbReference>
<dbReference type="Gene3D" id="1.10.150.850">
    <property type="entry name" value="Spt6, helix-hairpin-helix domain"/>
    <property type="match status" value="1"/>
</dbReference>
<dbReference type="Gene3D" id="2.40.50.140">
    <property type="entry name" value="Nucleic acid-binding proteins"/>
    <property type="match status" value="1"/>
</dbReference>
<dbReference type="Gene3D" id="1.10.3500.10">
    <property type="entry name" value="Tex N-terminal region-like"/>
    <property type="match status" value="1"/>
</dbReference>
<sequence length="1718" mass="198365">NKKMSDFLDSEAEESDEDFEDIQPNERKDDSDDEDEDEDAGIDENEINDIINDEPEEEQDENSDEDEDLLSSRKRKHESDEDDVDEDDLDLIQENTGIKIRKKKHSRVKLLDSDDEEADRPPQNERDKIAHDIFDADDNDEVSVLSDRPESRHSHSSYKAVEVGDEESGDEVDDFIVDDEDQPIRAKKSKKKSVSGRYTDSALQDAQDIFGLEFDLSELEPESDDLGEGEFDEDLDEEELAAKIEQRKARKKASRKSIYDIYDPTELERSHLTLEDNRIKITDVPERFQLRAIPVQQVSNTELEEEAEWIYKQAFMQPPISQQNFQDPVDATKQYVGFEPKGVTAIPRIRAALGFMKKDLFEVPFIAMYRKEYVEPELKKEDLWKVYEWDEKYTQFSLRKNNLKRLFKDMQAYQFDISKKNSDEPLKDDFRLLEQEDIDRLENAQSLEELMDIYLHFQLYYGDDVPNMHEWKKQKKPQKKTKKKVVRVKKVKTNKIQEVDPETGETATDSENVTLSGEVKNVGKSSEDLDNEEDNEEEYEEKEIDVTDSEASENDLAVKKENVDRKLPRKRTLYTICKDNGLLKMASNFGLTAAQFGENLRDNYQRHEPIQFSQTPLEAAESLICNTFPSAEAVLTGARHMVAMQISRDTLVKQNVRQMFIENAKIYITPTKKGKKEIDNNHPNAPFKYLKSKPLRDLHGEQFLKMWHAEQENLVKMRIMIGQEQHNQGFSYLDEIKQLYHRDEFSLLVQEWNKQRSEALSLALSKMLYPMLEKELKAKLLRESIDFAIQACTRKLHNWISVAPYQPDSNQEGEYSTDNESSYGSRVLSCSFLPDRNAVSFFAMLDADGQVVDFLRLKYLLCRKNSVKKSEQDAKISDMNKLKDFIRKYSPRVVAVAAECCEAQRVLDDITEAVQELEQDHQMPHIYVELVPGEVARIYQNSPRGLMEFPEYPELLRHAISLGRRIQNPLVEFAGLCNFEEELTCLRLHPMQDVLPTDLLQRRLEIEFINEVNLTGVDINRALDFPHMAVLTQFLCGLGPRKAGHLLKTLRQQGLRLENRSQLVTVCEMGLQVFLNCAGFIRIEPSEANDKYEVLDGTRIHPETYDWPRKMAIDALEYDDGMEESNPSSAVEEILEQPDRLKDLDLDAFAEELARQGYGNKQITLYDIRDELINRFKDHRPTFKGLSIEERFQLLTGETQQSLYYGKMITCVVTGFACKKPTREQLDSANPTRNDETNLWRCPFCLRDNFFELSEVWTHFDNGSCPGQSIGVRTRLENGINGFISTKNISDKGCKRPEERVKVGMTLHARVIKINYERIQVDLTCKTSDLTDAHGNFSPPRDMYYDQEAADKDKKAEELLKIALTKRTTYVKRVIAHPSFKNVTFKDAEKLLETMDQGECIVRPSSKGTDHLTVTWKVDNGIYQHIDVREEGKENAFSIGRSLWIDNEEYEDLDEVMAHHISPMATHARELLNHKYYKETGGVRAKLEEILTQEKRKTPGRIPYFFASNKQYPGKFMLGYMPRLKPKIEFVTVTRDGFRYRGRIHANTNNLLKWFKEHFRDPIPGVGTPLRRTPHNQTPMSIIGSTPYTPGATPSNLISEDEAAKLLQQAFPAGFDHQMYNSLTMTPARSTPGFSTPGSFSIGNLTPLLDNRPTEVEGSFAQWANQGQNYGGNSNNKFKRDRGGKVGFQGRGGYQGNRSFDRNRSDNQRNDGQRRHRR</sequence>
<evidence type="ECO:0000256" key="2">
    <source>
        <dbReference type="ARBA" id="ARBA00009253"/>
    </source>
</evidence>
<keyword evidence="4" id="KW-0539">Nucleus</keyword>
<feature type="compositionally biased region" description="Acidic residues" evidence="6">
    <location>
        <begin position="528"/>
        <end position="553"/>
    </location>
</feature>
<feature type="region of interest" description="Disordered" evidence="6">
    <location>
        <begin position="1566"/>
        <end position="1589"/>
    </location>
</feature>
<dbReference type="Gene3D" id="3.30.505.10">
    <property type="entry name" value="SH2 domain"/>
    <property type="match status" value="2"/>
</dbReference>
<dbReference type="SUPFAM" id="SSF55550">
    <property type="entry name" value="SH2 domain"/>
    <property type="match status" value="1"/>
</dbReference>
<dbReference type="Pfam" id="PF14635">
    <property type="entry name" value="HHH_7"/>
    <property type="match status" value="1"/>
</dbReference>
<dbReference type="FunFam" id="1.10.10.2740:FF:000002">
    <property type="entry name" value="Transcription elongation factor Spt6"/>
    <property type="match status" value="1"/>
</dbReference>
<dbReference type="PANTHER" id="PTHR10145:SF6">
    <property type="entry name" value="TRANSCRIPTION ELONGATION FACTOR SPT6"/>
    <property type="match status" value="1"/>
</dbReference>
<feature type="non-terminal residue" evidence="9">
    <location>
        <position position="1"/>
    </location>
</feature>
<dbReference type="FunFam" id="3.30.505.10:FF:000030">
    <property type="entry name" value="Transcription elongation factor spt6"/>
    <property type="match status" value="1"/>
</dbReference>
<feature type="compositionally biased region" description="Basic and acidic residues" evidence="6">
    <location>
        <begin position="119"/>
        <end position="134"/>
    </location>
</feature>